<reference evidence="2 3" key="1">
    <citation type="submission" date="2024-04" db="EMBL/GenBank/DDBJ databases">
        <authorList>
            <person name="Fracassetti M."/>
        </authorList>
    </citation>
    <scope>NUCLEOTIDE SEQUENCE [LARGE SCALE GENOMIC DNA]</scope>
</reference>
<dbReference type="Proteomes" id="UP001497516">
    <property type="component" value="Chromosome 1"/>
</dbReference>
<feature type="signal peptide" evidence="1">
    <location>
        <begin position="1"/>
        <end position="22"/>
    </location>
</feature>
<gene>
    <name evidence="2" type="ORF">LTRI10_LOCUS124</name>
</gene>
<proteinExistence type="predicted"/>
<accession>A0AAV2C8B6</accession>
<dbReference type="EMBL" id="OZ034813">
    <property type="protein sequence ID" value="CAL1352133.1"/>
    <property type="molecule type" value="Genomic_DNA"/>
</dbReference>
<sequence length="79" mass="8815">MEATKKMGVIMVLFVVLGSVMNQQQMVSADRAECVAKCLVGCTLPIYSRCVEYCNEYCDAGGNLQQQYNHHEKIKSGNH</sequence>
<feature type="chain" id="PRO_5043617930" description="Plant thionin family protein" evidence="1">
    <location>
        <begin position="23"/>
        <end position="79"/>
    </location>
</feature>
<organism evidence="2 3">
    <name type="scientific">Linum trigynum</name>
    <dbReference type="NCBI Taxonomy" id="586398"/>
    <lineage>
        <taxon>Eukaryota</taxon>
        <taxon>Viridiplantae</taxon>
        <taxon>Streptophyta</taxon>
        <taxon>Embryophyta</taxon>
        <taxon>Tracheophyta</taxon>
        <taxon>Spermatophyta</taxon>
        <taxon>Magnoliopsida</taxon>
        <taxon>eudicotyledons</taxon>
        <taxon>Gunneridae</taxon>
        <taxon>Pentapetalae</taxon>
        <taxon>rosids</taxon>
        <taxon>fabids</taxon>
        <taxon>Malpighiales</taxon>
        <taxon>Linaceae</taxon>
        <taxon>Linum</taxon>
    </lineage>
</organism>
<evidence type="ECO:0000256" key="1">
    <source>
        <dbReference type="SAM" id="SignalP"/>
    </source>
</evidence>
<evidence type="ECO:0000313" key="2">
    <source>
        <dbReference type="EMBL" id="CAL1352133.1"/>
    </source>
</evidence>
<keyword evidence="1" id="KW-0732">Signal</keyword>
<name>A0AAV2C8B6_9ROSI</name>
<protein>
    <recommendedName>
        <fullName evidence="4">Plant thionin family protein</fullName>
    </recommendedName>
</protein>
<keyword evidence="3" id="KW-1185">Reference proteome</keyword>
<dbReference type="AlphaFoldDB" id="A0AAV2C8B6"/>
<evidence type="ECO:0008006" key="4">
    <source>
        <dbReference type="Google" id="ProtNLM"/>
    </source>
</evidence>
<evidence type="ECO:0000313" key="3">
    <source>
        <dbReference type="Proteomes" id="UP001497516"/>
    </source>
</evidence>